<feature type="domain" description="Protein inscuteable homologue C-terminal" evidence="1">
    <location>
        <begin position="4"/>
        <end position="84"/>
    </location>
</feature>
<feature type="non-terminal residue" evidence="2">
    <location>
        <position position="1"/>
    </location>
</feature>
<dbReference type="PANTHER" id="PTHR21386:SF0">
    <property type="entry name" value="PROTEIN INSCUTEABLE HOMOLOG"/>
    <property type="match status" value="1"/>
</dbReference>
<dbReference type="GO" id="GO:0045176">
    <property type="term" value="P:apical protein localization"/>
    <property type="evidence" value="ECO:0007669"/>
    <property type="project" value="TreeGrafter"/>
</dbReference>
<organism evidence="2 3">
    <name type="scientific">Halocaridina rubra</name>
    <name type="common">Hawaiian red shrimp</name>
    <dbReference type="NCBI Taxonomy" id="373956"/>
    <lineage>
        <taxon>Eukaryota</taxon>
        <taxon>Metazoa</taxon>
        <taxon>Ecdysozoa</taxon>
        <taxon>Arthropoda</taxon>
        <taxon>Crustacea</taxon>
        <taxon>Multicrustacea</taxon>
        <taxon>Malacostraca</taxon>
        <taxon>Eumalacostraca</taxon>
        <taxon>Eucarida</taxon>
        <taxon>Decapoda</taxon>
        <taxon>Pleocyemata</taxon>
        <taxon>Caridea</taxon>
        <taxon>Atyoidea</taxon>
        <taxon>Atyidae</taxon>
        <taxon>Halocaridina</taxon>
    </lineage>
</organism>
<dbReference type="Pfam" id="PF19427">
    <property type="entry name" value="Insc_C"/>
    <property type="match status" value="1"/>
</dbReference>
<comment type="caution">
    <text evidence="2">The sequence shown here is derived from an EMBL/GenBank/DDBJ whole genome shotgun (WGS) entry which is preliminary data.</text>
</comment>
<dbReference type="GO" id="GO:0008093">
    <property type="term" value="F:cytoskeletal anchor activity"/>
    <property type="evidence" value="ECO:0007669"/>
    <property type="project" value="TreeGrafter"/>
</dbReference>
<accession>A0AAN8XJK9</accession>
<dbReference type="PANTHER" id="PTHR21386">
    <property type="entry name" value="INSCUTEABLE"/>
    <property type="match status" value="1"/>
</dbReference>
<dbReference type="InterPro" id="IPR045789">
    <property type="entry name" value="Insc_C"/>
</dbReference>
<dbReference type="GO" id="GO:0009786">
    <property type="term" value="P:regulation of asymmetric cell division"/>
    <property type="evidence" value="ECO:0007669"/>
    <property type="project" value="TreeGrafter"/>
</dbReference>
<keyword evidence="3" id="KW-1185">Reference proteome</keyword>
<dbReference type="GO" id="GO:0045179">
    <property type="term" value="C:apical cortex"/>
    <property type="evidence" value="ECO:0007669"/>
    <property type="project" value="TreeGrafter"/>
</dbReference>
<dbReference type="Proteomes" id="UP001381693">
    <property type="component" value="Unassembled WGS sequence"/>
</dbReference>
<dbReference type="GO" id="GO:0008356">
    <property type="term" value="P:asymmetric cell division"/>
    <property type="evidence" value="ECO:0007669"/>
    <property type="project" value="InterPro"/>
</dbReference>
<protein>
    <recommendedName>
        <fullName evidence="1">Protein inscuteable homologue C-terminal domain-containing protein</fullName>
    </recommendedName>
</protein>
<reference evidence="2 3" key="1">
    <citation type="submission" date="2023-11" db="EMBL/GenBank/DDBJ databases">
        <title>Halocaridina rubra genome assembly.</title>
        <authorList>
            <person name="Smith C."/>
        </authorList>
    </citation>
    <scope>NUCLEOTIDE SEQUENCE [LARGE SCALE GENOMIC DNA]</scope>
    <source>
        <strain evidence="2">EP-1</strain>
        <tissue evidence="2">Whole</tissue>
    </source>
</reference>
<gene>
    <name evidence="2" type="ORF">SK128_017153</name>
</gene>
<evidence type="ECO:0000313" key="3">
    <source>
        <dbReference type="Proteomes" id="UP001381693"/>
    </source>
</evidence>
<name>A0AAN8XJK9_HALRR</name>
<dbReference type="EMBL" id="JAXCGZ010006904">
    <property type="protein sequence ID" value="KAK7079474.1"/>
    <property type="molecule type" value="Genomic_DNA"/>
</dbReference>
<dbReference type="AlphaFoldDB" id="A0AAN8XJK9"/>
<dbReference type="InterPro" id="IPR039921">
    <property type="entry name" value="Inscuteable"/>
</dbReference>
<dbReference type="GO" id="GO:0000132">
    <property type="term" value="P:establishment of mitotic spindle orientation"/>
    <property type="evidence" value="ECO:0007669"/>
    <property type="project" value="TreeGrafter"/>
</dbReference>
<evidence type="ECO:0000259" key="1">
    <source>
        <dbReference type="Pfam" id="PF19427"/>
    </source>
</evidence>
<proteinExistence type="predicted"/>
<evidence type="ECO:0000313" key="2">
    <source>
        <dbReference type="EMBL" id="KAK7079474.1"/>
    </source>
</evidence>
<sequence length="84" mass="9389">LCVNRTVARFVVENGGAERLVRLCKDEHERNQSDAVLVACLAALRKIASSLGLEELREVDAAELVEPRLLDSFLIYSSRQESFV</sequence>